<dbReference type="Gene3D" id="1.10.10.10">
    <property type="entry name" value="Winged helix-like DNA-binding domain superfamily/Winged helix DNA-binding domain"/>
    <property type="match status" value="1"/>
</dbReference>
<comment type="similarity">
    <text evidence="1">Belongs to the sigma-70 factor family. ECF subfamily.</text>
</comment>
<dbReference type="InterPro" id="IPR013325">
    <property type="entry name" value="RNA_pol_sigma_r2"/>
</dbReference>
<dbReference type="SUPFAM" id="SSF88659">
    <property type="entry name" value="Sigma3 and sigma4 domains of RNA polymerase sigma factors"/>
    <property type="match status" value="1"/>
</dbReference>
<evidence type="ECO:0000313" key="7">
    <source>
        <dbReference type="EMBL" id="MVT09644.1"/>
    </source>
</evidence>
<dbReference type="PANTHER" id="PTHR43133:SF46">
    <property type="entry name" value="RNA POLYMERASE SIGMA-70 FACTOR ECF SUBFAMILY"/>
    <property type="match status" value="1"/>
</dbReference>
<dbReference type="GO" id="GO:0016987">
    <property type="term" value="F:sigma factor activity"/>
    <property type="evidence" value="ECO:0007669"/>
    <property type="project" value="UniProtKB-KW"/>
</dbReference>
<keyword evidence="2" id="KW-0805">Transcription regulation</keyword>
<reference evidence="7 8" key="1">
    <citation type="submission" date="2019-12" db="EMBL/GenBank/DDBJ databases">
        <title>Chitinophaga sp. strain ysch24 (GDMCC 1.1355), whole genome shotgun sequence.</title>
        <authorList>
            <person name="Zhang X."/>
        </authorList>
    </citation>
    <scope>NUCLEOTIDE SEQUENCE [LARGE SCALE GENOMIC DNA]</scope>
    <source>
        <strain evidence="8">ysch24</strain>
    </source>
</reference>
<keyword evidence="3" id="KW-0731">Sigma factor</keyword>
<evidence type="ECO:0000259" key="6">
    <source>
        <dbReference type="Pfam" id="PF08281"/>
    </source>
</evidence>
<dbReference type="EMBL" id="WRXN01000006">
    <property type="protein sequence ID" value="MVT09644.1"/>
    <property type="molecule type" value="Genomic_DNA"/>
</dbReference>
<evidence type="ECO:0000256" key="3">
    <source>
        <dbReference type="ARBA" id="ARBA00023082"/>
    </source>
</evidence>
<dbReference type="GO" id="GO:0003677">
    <property type="term" value="F:DNA binding"/>
    <property type="evidence" value="ECO:0007669"/>
    <property type="project" value="InterPro"/>
</dbReference>
<gene>
    <name evidence="7" type="ORF">GO493_15350</name>
</gene>
<dbReference type="Gene3D" id="1.10.1740.10">
    <property type="match status" value="1"/>
</dbReference>
<dbReference type="RefSeq" id="WP_157307088.1">
    <property type="nucleotide sequence ID" value="NZ_WRXN01000006.1"/>
</dbReference>
<sequence>MNALKNYSEDQLFHLISNTGDHMAYTALYESCRKLLLATAILLCNNDTEAAKDAVQEVFIYLWDNRTKIQPTQGIRSYLMGALRNRCADQGRQQLHRRELLQKYMITANFTPPLSPLEVKELGNELTAAMALVSPNSRTAFVKHYIERKQMQEIAAEMKINVQSVKNHVQRALKVLRENLKKS</sequence>
<evidence type="ECO:0000313" key="8">
    <source>
        <dbReference type="Proteomes" id="UP000461730"/>
    </source>
</evidence>
<dbReference type="SUPFAM" id="SSF88946">
    <property type="entry name" value="Sigma2 domain of RNA polymerase sigma factors"/>
    <property type="match status" value="1"/>
</dbReference>
<feature type="domain" description="RNA polymerase sigma factor 70 region 4 type 2" evidence="6">
    <location>
        <begin position="125"/>
        <end position="174"/>
    </location>
</feature>
<name>A0A7K1U5K1_9BACT</name>
<dbReference type="NCBIfam" id="TIGR02937">
    <property type="entry name" value="sigma70-ECF"/>
    <property type="match status" value="1"/>
</dbReference>
<dbReference type="InterPro" id="IPR014284">
    <property type="entry name" value="RNA_pol_sigma-70_dom"/>
</dbReference>
<protein>
    <submittedName>
        <fullName evidence="7">Sigma-70 family RNA polymerase sigma factor</fullName>
    </submittedName>
</protein>
<keyword evidence="4" id="KW-0804">Transcription</keyword>
<dbReference type="Pfam" id="PF04542">
    <property type="entry name" value="Sigma70_r2"/>
    <property type="match status" value="1"/>
</dbReference>
<feature type="domain" description="RNA polymerase sigma-70 region 2" evidence="5">
    <location>
        <begin position="28"/>
        <end position="94"/>
    </location>
</feature>
<organism evidence="7 8">
    <name type="scientific">Chitinophaga tropicalis</name>
    <dbReference type="NCBI Taxonomy" id="2683588"/>
    <lineage>
        <taxon>Bacteria</taxon>
        <taxon>Pseudomonadati</taxon>
        <taxon>Bacteroidota</taxon>
        <taxon>Chitinophagia</taxon>
        <taxon>Chitinophagales</taxon>
        <taxon>Chitinophagaceae</taxon>
        <taxon>Chitinophaga</taxon>
    </lineage>
</organism>
<evidence type="ECO:0000256" key="2">
    <source>
        <dbReference type="ARBA" id="ARBA00023015"/>
    </source>
</evidence>
<keyword evidence="8" id="KW-1185">Reference proteome</keyword>
<accession>A0A7K1U5K1</accession>
<dbReference type="InterPro" id="IPR007627">
    <property type="entry name" value="RNA_pol_sigma70_r2"/>
</dbReference>
<dbReference type="InterPro" id="IPR039425">
    <property type="entry name" value="RNA_pol_sigma-70-like"/>
</dbReference>
<dbReference type="AlphaFoldDB" id="A0A7K1U5K1"/>
<dbReference type="InterPro" id="IPR013249">
    <property type="entry name" value="RNA_pol_sigma70_r4_t2"/>
</dbReference>
<proteinExistence type="inferred from homology"/>
<dbReference type="Proteomes" id="UP000461730">
    <property type="component" value="Unassembled WGS sequence"/>
</dbReference>
<evidence type="ECO:0000259" key="5">
    <source>
        <dbReference type="Pfam" id="PF04542"/>
    </source>
</evidence>
<dbReference type="PANTHER" id="PTHR43133">
    <property type="entry name" value="RNA POLYMERASE ECF-TYPE SIGMA FACTO"/>
    <property type="match status" value="1"/>
</dbReference>
<evidence type="ECO:0000256" key="1">
    <source>
        <dbReference type="ARBA" id="ARBA00010641"/>
    </source>
</evidence>
<dbReference type="Pfam" id="PF08281">
    <property type="entry name" value="Sigma70_r4_2"/>
    <property type="match status" value="1"/>
</dbReference>
<dbReference type="InterPro" id="IPR036388">
    <property type="entry name" value="WH-like_DNA-bd_sf"/>
</dbReference>
<comment type="caution">
    <text evidence="7">The sequence shown here is derived from an EMBL/GenBank/DDBJ whole genome shotgun (WGS) entry which is preliminary data.</text>
</comment>
<dbReference type="GO" id="GO:0006352">
    <property type="term" value="P:DNA-templated transcription initiation"/>
    <property type="evidence" value="ECO:0007669"/>
    <property type="project" value="InterPro"/>
</dbReference>
<dbReference type="InterPro" id="IPR013324">
    <property type="entry name" value="RNA_pol_sigma_r3/r4-like"/>
</dbReference>
<evidence type="ECO:0000256" key="4">
    <source>
        <dbReference type="ARBA" id="ARBA00023163"/>
    </source>
</evidence>